<dbReference type="VEuPathDB" id="VectorBase:LOC119162192"/>
<evidence type="ECO:0000313" key="15">
    <source>
        <dbReference type="Proteomes" id="UP000821866"/>
    </source>
</evidence>
<dbReference type="InterPro" id="IPR000276">
    <property type="entry name" value="GPCR_Rhodpsn"/>
</dbReference>
<dbReference type="GO" id="GO:0004930">
    <property type="term" value="F:G protein-coupled receptor activity"/>
    <property type="evidence" value="ECO:0007669"/>
    <property type="project" value="UniProtKB-KW"/>
</dbReference>
<evidence type="ECO:0000256" key="4">
    <source>
        <dbReference type="ARBA" id="ARBA00022692"/>
    </source>
</evidence>
<feature type="domain" description="G-protein coupled receptors family 1 profile" evidence="13">
    <location>
        <begin position="165"/>
        <end position="424"/>
    </location>
</feature>
<keyword evidence="6" id="KW-0297">G-protein coupled receptor</keyword>
<dbReference type="PANTHER" id="PTHR24246">
    <property type="entry name" value="OLFACTORY RECEPTOR AND ADENOSINE RECEPTOR"/>
    <property type="match status" value="1"/>
</dbReference>
<evidence type="ECO:0000256" key="8">
    <source>
        <dbReference type="ARBA" id="ARBA00023170"/>
    </source>
</evidence>
<proteinExistence type="inferred from homology"/>
<dbReference type="SUPFAM" id="SSF81321">
    <property type="entry name" value="Family A G protein-coupled receptor-like"/>
    <property type="match status" value="1"/>
</dbReference>
<evidence type="ECO:0000256" key="2">
    <source>
        <dbReference type="ARBA" id="ARBA00010663"/>
    </source>
</evidence>
<comment type="similarity">
    <text evidence="2">Belongs to the G-protein coupled receptor 1 family.</text>
</comment>
<dbReference type="Pfam" id="PF00001">
    <property type="entry name" value="7tm_1"/>
    <property type="match status" value="1"/>
</dbReference>
<dbReference type="PRINTS" id="PR00237">
    <property type="entry name" value="GPCRRHODOPSN"/>
</dbReference>
<dbReference type="EMBL" id="JABSTU010000004">
    <property type="protein sequence ID" value="KAH8034033.1"/>
    <property type="molecule type" value="Genomic_DNA"/>
</dbReference>
<dbReference type="PROSITE" id="PS50262">
    <property type="entry name" value="G_PROTEIN_RECEP_F1_2"/>
    <property type="match status" value="1"/>
</dbReference>
<evidence type="ECO:0000313" key="14">
    <source>
        <dbReference type="EMBL" id="KAH8034033.1"/>
    </source>
</evidence>
<keyword evidence="15" id="KW-1185">Reference proteome</keyword>
<evidence type="ECO:0000256" key="7">
    <source>
        <dbReference type="ARBA" id="ARBA00023136"/>
    </source>
</evidence>
<sequence>MRAEQADKKFRPNVIGAVGENSKNDGVMISGYSNAYCADTNDGSRTPTSLSKYIEASVKAAVFVRNLLRERVRVRKRSGREEPVTTEPTAGVGAQAPTSRFEDASAAARSHWRLGSRSSDQTITFGQAMESNSSDSRRSLGEDQRAVYTFAVPVLLVGCSLAFLFNAGVLVSLRWLRRPVSPTLCFSLSLTFADAYSALLLATGLILNSYLPVYGISLGSQERCIVLVVEVFRLSGLLASAFHLLALAVNHYVGILRPLHYAAMVTRRSSELSIAVLWALPVIVFFVYFASVPGQGLQSPGCVQVDFVRGRAFSLTLLALFSSPLVVMTFIYSHIFFVIRRHRAGLVSFPSARQLNRNVKAACTTLWILGTYLAGWMPAVAFIVLTCTDCAFPIYDLPMSTRMTLGIFTNALIISKGLIDPFIYAARMFEVKEALQNMLRCHSRRTQNVRRRSLLVTKTDTLTSSLRLIQLRRDSFIVAKPRPEICRCSRA</sequence>
<evidence type="ECO:0000256" key="10">
    <source>
        <dbReference type="ARBA" id="ARBA00023224"/>
    </source>
</evidence>
<evidence type="ECO:0000256" key="9">
    <source>
        <dbReference type="ARBA" id="ARBA00023180"/>
    </source>
</evidence>
<dbReference type="PANTHER" id="PTHR24246:SF27">
    <property type="entry name" value="ADENOSINE RECEPTOR, ISOFORM A"/>
    <property type="match status" value="1"/>
</dbReference>
<keyword evidence="10" id="KW-0807">Transducer</keyword>
<evidence type="ECO:0000256" key="3">
    <source>
        <dbReference type="ARBA" id="ARBA00022475"/>
    </source>
</evidence>
<feature type="transmembrane region" description="Helical" evidence="12">
    <location>
        <begin position="312"/>
        <end position="339"/>
    </location>
</feature>
<gene>
    <name evidence="14" type="ORF">HPB51_019098</name>
</gene>
<dbReference type="GO" id="GO:0005886">
    <property type="term" value="C:plasma membrane"/>
    <property type="evidence" value="ECO:0007669"/>
    <property type="project" value="UniProtKB-SubCell"/>
</dbReference>
<name>A0A9J6EHV3_RHIMP</name>
<feature type="transmembrane region" description="Helical" evidence="12">
    <location>
        <begin position="185"/>
        <end position="211"/>
    </location>
</feature>
<dbReference type="InterPro" id="IPR017452">
    <property type="entry name" value="GPCR_Rhodpsn_7TM"/>
</dbReference>
<keyword evidence="5 12" id="KW-1133">Transmembrane helix</keyword>
<protein>
    <recommendedName>
        <fullName evidence="13">G-protein coupled receptors family 1 profile domain-containing protein</fullName>
    </recommendedName>
</protein>
<dbReference type="CDD" id="cd00637">
    <property type="entry name" value="7tm_classA_rhodopsin-like"/>
    <property type="match status" value="1"/>
</dbReference>
<comment type="subcellular location">
    <subcellularLocation>
        <location evidence="1">Cell membrane</location>
        <topology evidence="1">Multi-pass membrane protein</topology>
    </subcellularLocation>
</comment>
<evidence type="ECO:0000256" key="6">
    <source>
        <dbReference type="ARBA" id="ARBA00023040"/>
    </source>
</evidence>
<keyword evidence="3" id="KW-1003">Cell membrane</keyword>
<keyword evidence="9" id="KW-0325">Glycoprotein</keyword>
<dbReference type="AlphaFoldDB" id="A0A9J6EHV3"/>
<keyword evidence="4 12" id="KW-0812">Transmembrane</keyword>
<comment type="caution">
    <text evidence="14">The sequence shown here is derived from an EMBL/GenBank/DDBJ whole genome shotgun (WGS) entry which is preliminary data.</text>
</comment>
<evidence type="ECO:0000256" key="1">
    <source>
        <dbReference type="ARBA" id="ARBA00004651"/>
    </source>
</evidence>
<evidence type="ECO:0000256" key="11">
    <source>
        <dbReference type="SAM" id="MobiDB-lite"/>
    </source>
</evidence>
<feature type="transmembrane region" description="Helical" evidence="12">
    <location>
        <begin position="231"/>
        <end position="253"/>
    </location>
</feature>
<keyword evidence="7 12" id="KW-0472">Membrane</keyword>
<evidence type="ECO:0000256" key="12">
    <source>
        <dbReference type="SAM" id="Phobius"/>
    </source>
</evidence>
<reference evidence="14" key="2">
    <citation type="submission" date="2021-09" db="EMBL/GenBank/DDBJ databases">
        <authorList>
            <person name="Jia N."/>
            <person name="Wang J."/>
            <person name="Shi W."/>
            <person name="Du L."/>
            <person name="Sun Y."/>
            <person name="Zhan W."/>
            <person name="Jiang J."/>
            <person name="Wang Q."/>
            <person name="Zhang B."/>
            <person name="Ji P."/>
            <person name="Sakyi L.B."/>
            <person name="Cui X."/>
            <person name="Yuan T."/>
            <person name="Jiang B."/>
            <person name="Yang W."/>
            <person name="Lam T.T.-Y."/>
            <person name="Chang Q."/>
            <person name="Ding S."/>
            <person name="Wang X."/>
            <person name="Zhu J."/>
            <person name="Ruan X."/>
            <person name="Zhao L."/>
            <person name="Wei J."/>
            <person name="Que T."/>
            <person name="Du C."/>
            <person name="Cheng J."/>
            <person name="Dai P."/>
            <person name="Han X."/>
            <person name="Huang E."/>
            <person name="Gao Y."/>
            <person name="Liu J."/>
            <person name="Shao H."/>
            <person name="Ye R."/>
            <person name="Li L."/>
            <person name="Wei W."/>
            <person name="Wang X."/>
            <person name="Wang C."/>
            <person name="Huo Q."/>
            <person name="Li W."/>
            <person name="Guo W."/>
            <person name="Chen H."/>
            <person name="Chen S."/>
            <person name="Zhou L."/>
            <person name="Zhou L."/>
            <person name="Ni X."/>
            <person name="Tian J."/>
            <person name="Zhou Y."/>
            <person name="Sheng Y."/>
            <person name="Liu T."/>
            <person name="Pan Y."/>
            <person name="Xia L."/>
            <person name="Li J."/>
            <person name="Zhao F."/>
            <person name="Cao W."/>
        </authorList>
    </citation>
    <scope>NUCLEOTIDE SEQUENCE</scope>
    <source>
        <strain evidence="14">Rmic-2018</strain>
        <tissue evidence="14">Larvae</tissue>
    </source>
</reference>
<dbReference type="Gene3D" id="1.20.1070.10">
    <property type="entry name" value="Rhodopsin 7-helix transmembrane proteins"/>
    <property type="match status" value="1"/>
</dbReference>
<dbReference type="Proteomes" id="UP000821866">
    <property type="component" value="Chromosome 2"/>
</dbReference>
<feature type="transmembrane region" description="Helical" evidence="12">
    <location>
        <begin position="146"/>
        <end position="173"/>
    </location>
</feature>
<feature type="transmembrane region" description="Helical" evidence="12">
    <location>
        <begin position="405"/>
        <end position="426"/>
    </location>
</feature>
<feature type="transmembrane region" description="Helical" evidence="12">
    <location>
        <begin position="274"/>
        <end position="292"/>
    </location>
</feature>
<feature type="region of interest" description="Disordered" evidence="11">
    <location>
        <begin position="76"/>
        <end position="98"/>
    </location>
</feature>
<accession>A0A9J6EHV3</accession>
<reference evidence="14" key="1">
    <citation type="journal article" date="2020" name="Cell">
        <title>Large-Scale Comparative Analyses of Tick Genomes Elucidate Their Genetic Diversity and Vector Capacities.</title>
        <authorList>
            <consortium name="Tick Genome and Microbiome Consortium (TIGMIC)"/>
            <person name="Jia N."/>
            <person name="Wang J."/>
            <person name="Shi W."/>
            <person name="Du L."/>
            <person name="Sun Y."/>
            <person name="Zhan W."/>
            <person name="Jiang J.F."/>
            <person name="Wang Q."/>
            <person name="Zhang B."/>
            <person name="Ji P."/>
            <person name="Bell-Sakyi L."/>
            <person name="Cui X.M."/>
            <person name="Yuan T.T."/>
            <person name="Jiang B.G."/>
            <person name="Yang W.F."/>
            <person name="Lam T.T."/>
            <person name="Chang Q.C."/>
            <person name="Ding S.J."/>
            <person name="Wang X.J."/>
            <person name="Zhu J.G."/>
            <person name="Ruan X.D."/>
            <person name="Zhao L."/>
            <person name="Wei J.T."/>
            <person name="Ye R.Z."/>
            <person name="Que T.C."/>
            <person name="Du C.H."/>
            <person name="Zhou Y.H."/>
            <person name="Cheng J.X."/>
            <person name="Dai P.F."/>
            <person name="Guo W.B."/>
            <person name="Han X.H."/>
            <person name="Huang E.J."/>
            <person name="Li L.F."/>
            <person name="Wei W."/>
            <person name="Gao Y.C."/>
            <person name="Liu J.Z."/>
            <person name="Shao H.Z."/>
            <person name="Wang X."/>
            <person name="Wang C.C."/>
            <person name="Yang T.C."/>
            <person name="Huo Q.B."/>
            <person name="Li W."/>
            <person name="Chen H.Y."/>
            <person name="Chen S.E."/>
            <person name="Zhou L.G."/>
            <person name="Ni X.B."/>
            <person name="Tian J.H."/>
            <person name="Sheng Y."/>
            <person name="Liu T."/>
            <person name="Pan Y.S."/>
            <person name="Xia L.Y."/>
            <person name="Li J."/>
            <person name="Zhao F."/>
            <person name="Cao W.C."/>
        </authorList>
    </citation>
    <scope>NUCLEOTIDE SEQUENCE</scope>
    <source>
        <strain evidence="14">Rmic-2018</strain>
    </source>
</reference>
<evidence type="ECO:0000256" key="5">
    <source>
        <dbReference type="ARBA" id="ARBA00022989"/>
    </source>
</evidence>
<evidence type="ECO:0000259" key="13">
    <source>
        <dbReference type="PROSITE" id="PS50262"/>
    </source>
</evidence>
<feature type="transmembrane region" description="Helical" evidence="12">
    <location>
        <begin position="359"/>
        <end position="385"/>
    </location>
</feature>
<keyword evidence="8" id="KW-0675">Receptor</keyword>
<organism evidence="14 15">
    <name type="scientific">Rhipicephalus microplus</name>
    <name type="common">Cattle tick</name>
    <name type="synonym">Boophilus microplus</name>
    <dbReference type="NCBI Taxonomy" id="6941"/>
    <lineage>
        <taxon>Eukaryota</taxon>
        <taxon>Metazoa</taxon>
        <taxon>Ecdysozoa</taxon>
        <taxon>Arthropoda</taxon>
        <taxon>Chelicerata</taxon>
        <taxon>Arachnida</taxon>
        <taxon>Acari</taxon>
        <taxon>Parasitiformes</taxon>
        <taxon>Ixodida</taxon>
        <taxon>Ixodoidea</taxon>
        <taxon>Ixodidae</taxon>
        <taxon>Rhipicephalinae</taxon>
        <taxon>Rhipicephalus</taxon>
        <taxon>Boophilus</taxon>
    </lineage>
</organism>